<dbReference type="STRING" id="670307.HYPDE_41423"/>
<protein>
    <submittedName>
        <fullName evidence="1">Uncharacterized protein</fullName>
    </submittedName>
</protein>
<dbReference type="AlphaFoldDB" id="N0BAB2"/>
<accession>N0BAB2</accession>
<organism evidence="1 2">
    <name type="scientific">Hyphomicrobium denitrificans 1NES1</name>
    <dbReference type="NCBI Taxonomy" id="670307"/>
    <lineage>
        <taxon>Bacteria</taxon>
        <taxon>Pseudomonadati</taxon>
        <taxon>Pseudomonadota</taxon>
        <taxon>Alphaproteobacteria</taxon>
        <taxon>Hyphomicrobiales</taxon>
        <taxon>Hyphomicrobiaceae</taxon>
        <taxon>Hyphomicrobium</taxon>
    </lineage>
</organism>
<dbReference type="Proteomes" id="UP000005952">
    <property type="component" value="Chromosome"/>
</dbReference>
<name>N0BAB2_9HYPH</name>
<reference evidence="1 2" key="1">
    <citation type="journal article" date="2013" name="Genome Announc.">
        <title>Genome sequences for three denitrifying bacterial strains isolated from a uranium- and nitrate-contaminated subsurface environment.</title>
        <authorList>
            <person name="Venkatramanan R."/>
            <person name="Prakash O."/>
            <person name="Woyke T."/>
            <person name="Chain P."/>
            <person name="Goodwin L.A."/>
            <person name="Watson D."/>
            <person name="Brooks S."/>
            <person name="Kostka J.E."/>
            <person name="Green S.J."/>
        </authorList>
    </citation>
    <scope>NUCLEOTIDE SEQUENCE [LARGE SCALE GENOMIC DNA]</scope>
    <source>
        <strain evidence="1 2">1NES1</strain>
    </source>
</reference>
<evidence type="ECO:0000313" key="2">
    <source>
        <dbReference type="Proteomes" id="UP000005952"/>
    </source>
</evidence>
<sequence>MTSILAEPRRYARDHTERQHMKKSISALAMAAAALAMLAPGADANTTYHQHSRHSHKAHVKTHHKHNAYLHKGYSRPGPLYGYRFGFSTYAGDPFYSDDYFDGRRCYYLHHQDFCRGPKSLEWLRW</sequence>
<keyword evidence="2" id="KW-1185">Reference proteome</keyword>
<proteinExistence type="predicted"/>
<dbReference type="HOGENOM" id="CLU_2142473_0_0_5"/>
<dbReference type="KEGG" id="hdt:HYPDE_41423"/>
<evidence type="ECO:0000313" key="1">
    <source>
        <dbReference type="EMBL" id="AGK59953.1"/>
    </source>
</evidence>
<gene>
    <name evidence="1" type="ORF">HYPDE_41423</name>
</gene>
<dbReference type="EMBL" id="CP005587">
    <property type="protein sequence ID" value="AGK59953.1"/>
    <property type="molecule type" value="Genomic_DNA"/>
</dbReference>